<proteinExistence type="predicted"/>
<dbReference type="EMBL" id="SDWU01000046">
    <property type="protein sequence ID" value="RYB96856.1"/>
    <property type="molecule type" value="Genomic_DNA"/>
</dbReference>
<protein>
    <submittedName>
        <fullName evidence="1">Uncharacterized protein</fullName>
    </submittedName>
</protein>
<dbReference type="OrthoDB" id="9909736at2"/>
<dbReference type="Proteomes" id="UP000293291">
    <property type="component" value="Unassembled WGS sequence"/>
</dbReference>
<accession>A0A4Q2S889</accession>
<sequence>MLSSDLGALTERVAVSEDDRKAWLRSNGFSVRDSDSHDAPGDRKEEVQNLLDSGQFFYASKVGAGLQRALVDERLAVETQHGDLRVKDPRTAAHLMSLLANYAKPEGGPREPLVLDANSSASLVRAAAPPSHADWVPALRVEVPSVRAVNDSAPLEAFLDFRLSSKGDRLRQNYLASVSRYLHDVEDCLANDPEHLVAVVESMRKEVHAAGQNLTRTGGGWRVAQGVMTAVAMVVPVLFELNDPGAWAGFTANAGAAAAGVGATRVGVTHATAYSRALHKNQLVIK</sequence>
<evidence type="ECO:0000313" key="2">
    <source>
        <dbReference type="Proteomes" id="UP000293291"/>
    </source>
</evidence>
<comment type="caution">
    <text evidence="1">The sequence shown here is derived from an EMBL/GenBank/DDBJ whole genome shotgun (WGS) entry which is preliminary data.</text>
</comment>
<keyword evidence="2" id="KW-1185">Reference proteome</keyword>
<organism evidence="1 2">
    <name type="scientific">Nocardioides ganghwensis</name>
    <dbReference type="NCBI Taxonomy" id="252230"/>
    <lineage>
        <taxon>Bacteria</taxon>
        <taxon>Bacillati</taxon>
        <taxon>Actinomycetota</taxon>
        <taxon>Actinomycetes</taxon>
        <taxon>Propionibacteriales</taxon>
        <taxon>Nocardioidaceae</taxon>
        <taxon>Nocardioides</taxon>
    </lineage>
</organism>
<reference evidence="1 2" key="1">
    <citation type="submission" date="2019-01" db="EMBL/GenBank/DDBJ databases">
        <title>Novel species of Nocardioides.</title>
        <authorList>
            <person name="Liu Q."/>
            <person name="Xin Y.-H."/>
        </authorList>
    </citation>
    <scope>NUCLEOTIDE SEQUENCE [LARGE SCALE GENOMIC DNA]</scope>
    <source>
        <strain evidence="1 2">CGMCC 4.6875</strain>
    </source>
</reference>
<dbReference type="AlphaFoldDB" id="A0A4Q2S889"/>
<gene>
    <name evidence="1" type="ORF">EUA07_21160</name>
</gene>
<name>A0A4Q2S889_9ACTN</name>
<dbReference type="RefSeq" id="WP_129457165.1">
    <property type="nucleotide sequence ID" value="NZ_JACXYX010000034.1"/>
</dbReference>
<evidence type="ECO:0000313" key="1">
    <source>
        <dbReference type="EMBL" id="RYB96856.1"/>
    </source>
</evidence>